<gene>
    <name evidence="1" type="ORF">FB550_1011046</name>
</gene>
<comment type="caution">
    <text evidence="1">The sequence shown here is derived from an EMBL/GenBank/DDBJ whole genome shotgun (WGS) entry which is preliminary data.</text>
</comment>
<name>A0A561E0A3_9BACI</name>
<dbReference type="Proteomes" id="UP000319671">
    <property type="component" value="Unassembled WGS sequence"/>
</dbReference>
<reference evidence="1 2" key="1">
    <citation type="submission" date="2019-06" db="EMBL/GenBank/DDBJ databases">
        <title>Sorghum-associated microbial communities from plants grown in Nebraska, USA.</title>
        <authorList>
            <person name="Schachtman D."/>
        </authorList>
    </citation>
    <scope>NUCLEOTIDE SEQUENCE [LARGE SCALE GENOMIC DNA]</scope>
    <source>
        <strain evidence="1 2">2482</strain>
    </source>
</reference>
<proteinExistence type="predicted"/>
<sequence>MDLRLIGNTALVTASSQKLGVVVAKRPML</sequence>
<dbReference type="EMBL" id="VIVN01000001">
    <property type="protein sequence ID" value="TWE09014.1"/>
    <property type="molecule type" value="Genomic_DNA"/>
</dbReference>
<dbReference type="AlphaFoldDB" id="A0A561E0A3"/>
<keyword evidence="2" id="KW-1185">Reference proteome</keyword>
<organism evidence="1 2">
    <name type="scientific">Neobacillus bataviensis</name>
    <dbReference type="NCBI Taxonomy" id="220685"/>
    <lineage>
        <taxon>Bacteria</taxon>
        <taxon>Bacillati</taxon>
        <taxon>Bacillota</taxon>
        <taxon>Bacilli</taxon>
        <taxon>Bacillales</taxon>
        <taxon>Bacillaceae</taxon>
        <taxon>Neobacillus</taxon>
    </lineage>
</organism>
<evidence type="ECO:0000313" key="1">
    <source>
        <dbReference type="EMBL" id="TWE09014.1"/>
    </source>
</evidence>
<protein>
    <submittedName>
        <fullName evidence="1">Uncharacterized protein</fullName>
    </submittedName>
</protein>
<accession>A0A561E0A3</accession>
<evidence type="ECO:0000313" key="2">
    <source>
        <dbReference type="Proteomes" id="UP000319671"/>
    </source>
</evidence>